<dbReference type="InterPro" id="IPR001969">
    <property type="entry name" value="Aspartic_peptidase_AS"/>
</dbReference>
<dbReference type="PROSITE" id="PS00141">
    <property type="entry name" value="ASP_PROTEASE"/>
    <property type="match status" value="1"/>
</dbReference>
<evidence type="ECO:0000313" key="13">
    <source>
        <dbReference type="Proteomes" id="UP001152320"/>
    </source>
</evidence>
<feature type="region of interest" description="Disordered" evidence="9">
    <location>
        <begin position="1513"/>
        <end position="1602"/>
    </location>
</feature>
<protein>
    <recommendedName>
        <fullName evidence="14">Reverse transcriptase</fullName>
    </recommendedName>
</protein>
<comment type="caution">
    <text evidence="12">The sequence shown here is derived from an EMBL/GenBank/DDBJ whole genome shotgun (WGS) entry which is preliminary data.</text>
</comment>
<evidence type="ECO:0000256" key="3">
    <source>
        <dbReference type="ARBA" id="ARBA00022722"/>
    </source>
</evidence>
<keyword evidence="2" id="KW-0548">Nucleotidyltransferase</keyword>
<dbReference type="Pfam" id="PF00665">
    <property type="entry name" value="rve"/>
    <property type="match status" value="1"/>
</dbReference>
<feature type="region of interest" description="Disordered" evidence="9">
    <location>
        <begin position="520"/>
        <end position="548"/>
    </location>
</feature>
<dbReference type="FunFam" id="1.10.340.70:FF:000001">
    <property type="entry name" value="Retrovirus-related Pol polyprotein from transposon gypsy-like Protein"/>
    <property type="match status" value="1"/>
</dbReference>
<feature type="region of interest" description="Disordered" evidence="9">
    <location>
        <begin position="1"/>
        <end position="22"/>
    </location>
</feature>
<dbReference type="GO" id="GO:0006508">
    <property type="term" value="P:proteolysis"/>
    <property type="evidence" value="ECO:0007669"/>
    <property type="project" value="InterPro"/>
</dbReference>
<evidence type="ECO:0000259" key="11">
    <source>
        <dbReference type="PROSITE" id="PS50994"/>
    </source>
</evidence>
<evidence type="ECO:0000256" key="6">
    <source>
        <dbReference type="ARBA" id="ARBA00022842"/>
    </source>
</evidence>
<evidence type="ECO:0000259" key="10">
    <source>
        <dbReference type="PROSITE" id="PS50878"/>
    </source>
</evidence>
<feature type="compositionally biased region" description="Acidic residues" evidence="9">
    <location>
        <begin position="1530"/>
        <end position="1544"/>
    </location>
</feature>
<dbReference type="InterPro" id="IPR043128">
    <property type="entry name" value="Rev_trsase/Diguanyl_cyclase"/>
</dbReference>
<dbReference type="Proteomes" id="UP001152320">
    <property type="component" value="Chromosome 1"/>
</dbReference>
<dbReference type="FunFam" id="3.10.10.10:FF:000004">
    <property type="entry name" value="Uncharacterized protein"/>
    <property type="match status" value="1"/>
</dbReference>
<keyword evidence="7" id="KW-0229">DNA integration</keyword>
<dbReference type="SUPFAM" id="SSF53098">
    <property type="entry name" value="Ribonuclease H-like"/>
    <property type="match status" value="1"/>
</dbReference>
<accession>A0A9Q1CPS9</accession>
<dbReference type="InterPro" id="IPR041588">
    <property type="entry name" value="Integrase_H2C2"/>
</dbReference>
<evidence type="ECO:0000256" key="8">
    <source>
        <dbReference type="ARBA" id="ARBA00022918"/>
    </source>
</evidence>
<dbReference type="Gene3D" id="1.10.340.70">
    <property type="match status" value="1"/>
</dbReference>
<evidence type="ECO:0000256" key="5">
    <source>
        <dbReference type="ARBA" id="ARBA00022801"/>
    </source>
</evidence>
<dbReference type="InterPro" id="IPR036397">
    <property type="entry name" value="RNaseH_sf"/>
</dbReference>
<sequence>MSHTPGSCQGEEEEGRGAGAPRQMDMDVMAQFFRRAMGFHGIPPNRLPKFSGAPQRPGDPTLSEWLEDFKEAVRGFNLSDRERAKTLIEHLTGPAREEVLCLSERERQNFQTVIDALHLYFGAEDTPQSLGTMFHNAFQREGESLADFSRHLMRLYSRMEAAAPTQEDADALRQLKDRALRDQFSRGARETWVRRELRRIDLATEGEFDQMRREAMVLFNDPEPVSKKGRAREAFVSREEGLHISSALAVTKPSLTEEIGRIKRELQEPNRSGKLNISAVEVQTVESGVRDKVAKEDLGTQTDLEHQDQKEKGEAIELISPSPTGVIDLAGVKLGCVVDTGAEASIIPSDVFHTMLADAVGPIGKLTSSIKIIGVSGVEVPVEGYIEVPVNYKGFSARRWIAQFNRQTLVTIAQLEEVEAGTAKVITCKLSPGGDVDNKPWLVGTEGKFPDLRVLEGCVVPTSSEVKLLVINCSEQSVVIPAGTTISSAYELRQKEEVLIQTKEDVWEVDVVEVMQVDMCRQSDDDGTTPTKEEKNREPPFERDKSQVSVQMGDGSTILLPPGVTLPQLDIEHQRRIAKMFEDNSEAFSQGEFDLGLCDVIPHKIKVTSDSPIRQPYRRIPPTQMEDVKQLLQDMLEKKIIGRSASPYASPVVLVKKKTGALRLCIDYRKLNAITVKDSFPLPRIEESLEAMHGANFFSSMDLSHGYFQIAMDPGSIQPTAFRVPWGLFEFLRLPQGLCNSPSTFQRIMEMILGDLNLTQIILYLDDILVFSKDFDEHLCRLERVLQRLVNHGLKLKVEKCNFFQSKVNHFGHVVSAEGVSVNPAKIEKIMKWPTPTTSIELSSFLGLASYYRRFVPGFAKIAAPLHSLKAKGGTAGKKDLTNTRITWNDEAEKSFTTLKELLSTAPVLIYPNFEKEFVLEIDASLKGLGACLMQKDEKGYLHPVAYASRGLRGAEKNYSDFSSFKIELLGLKWAVADKFREYLIGTKCTVFTDNNPLAHLQTAKLGATEQRWVAQLAPFNLEIKYKPGKTNRCADALSRCPSNEEEETNFKAMINSLTASSSVPVAITSQVQSNPIPDTDSSPCLFPSFTQEQLGKMQKDDAVLSEVWKFWKSSQRPEDKMEISSSELRSWLRESNKFVERNGVLYRKVPDVCSSEVLQFLVPACLRGQLMEISHDQWGHQGVNRTFSILRQKCFWPGLHKDVKDYISQCLTCCTTKDQTPRIRTPQRHLLAFRPLELVAIDFLKLDKGKGGYEDVLVVTDVFTKYSQAIPCRNQTAPVVAKALRDHWISHYGAPLRIHSDQGRNFESLLIKELCKLYGITQSHTTPYHPQGNGQTERFNNTLCSMIRSVDPKERRKWPELLFHLLFLYNATPHTVTGISPFRLMFGREPYTVLDQLLFNAKEDWNEDFIVNQAKALEVAHRIAQKKMTAAMRTRKERHDTKPMSSVLPVGTRVLLRKSAFTGRHKLEDKYNREAFVVVWRNREDDVYTIRPVMGGPTQTVNRKLLLKDPRADCQTDESEQIECRGDNASDEEIEGIDREEDVSSFFTPPYWLFGGNDIQNLPPENPPGEPPDHPPPRRSVRHNKGHHSNPAHLPRSAIPR</sequence>
<dbReference type="InterPro" id="IPR012337">
    <property type="entry name" value="RNaseH-like_sf"/>
</dbReference>
<evidence type="ECO:0000256" key="9">
    <source>
        <dbReference type="SAM" id="MobiDB-lite"/>
    </source>
</evidence>
<dbReference type="OrthoDB" id="4369127at2759"/>
<dbReference type="FunFam" id="3.30.70.270:FF:000020">
    <property type="entry name" value="Transposon Tf2-6 polyprotein-like Protein"/>
    <property type="match status" value="1"/>
</dbReference>
<proteinExistence type="predicted"/>
<dbReference type="InterPro" id="IPR041577">
    <property type="entry name" value="RT_RNaseH_2"/>
</dbReference>
<keyword evidence="4" id="KW-0255">Endonuclease</keyword>
<feature type="domain" description="Reverse transcriptase" evidence="10">
    <location>
        <begin position="636"/>
        <end position="815"/>
    </location>
</feature>
<dbReference type="PROSITE" id="PS50878">
    <property type="entry name" value="RT_POL"/>
    <property type="match status" value="1"/>
</dbReference>
<keyword evidence="6" id="KW-0460">Magnesium</keyword>
<dbReference type="GO" id="GO:0003964">
    <property type="term" value="F:RNA-directed DNA polymerase activity"/>
    <property type="evidence" value="ECO:0007669"/>
    <property type="project" value="UniProtKB-KW"/>
</dbReference>
<name>A0A9Q1CPS9_HOLLE</name>
<gene>
    <name evidence="12" type="ORF">HOLleu_02047</name>
</gene>
<dbReference type="CDD" id="cd01647">
    <property type="entry name" value="RT_LTR"/>
    <property type="match status" value="1"/>
</dbReference>
<dbReference type="Gene3D" id="3.30.70.270">
    <property type="match status" value="2"/>
</dbReference>
<keyword evidence="8" id="KW-0695">RNA-directed DNA polymerase</keyword>
<feature type="compositionally biased region" description="Basic residues" evidence="9">
    <location>
        <begin position="1578"/>
        <end position="1591"/>
    </location>
</feature>
<dbReference type="Gene3D" id="3.10.20.370">
    <property type="match status" value="1"/>
</dbReference>
<keyword evidence="3" id="KW-0540">Nuclease</keyword>
<evidence type="ECO:0000256" key="2">
    <source>
        <dbReference type="ARBA" id="ARBA00022695"/>
    </source>
</evidence>
<reference evidence="12" key="1">
    <citation type="submission" date="2021-10" db="EMBL/GenBank/DDBJ databases">
        <title>Tropical sea cucumber genome reveals ecological adaptation and Cuvierian tubules defense mechanism.</title>
        <authorList>
            <person name="Chen T."/>
        </authorList>
    </citation>
    <scope>NUCLEOTIDE SEQUENCE</scope>
    <source>
        <strain evidence="12">Nanhai2018</strain>
        <tissue evidence="12">Muscle</tissue>
    </source>
</reference>
<dbReference type="FunFam" id="3.10.20.370:FF:000001">
    <property type="entry name" value="Retrovirus-related Pol polyprotein from transposon 17.6-like protein"/>
    <property type="match status" value="1"/>
</dbReference>
<dbReference type="Gene3D" id="3.10.10.10">
    <property type="entry name" value="HIV Type 1 Reverse Transcriptase, subunit A, domain 1"/>
    <property type="match status" value="1"/>
</dbReference>
<dbReference type="Pfam" id="PF17919">
    <property type="entry name" value="RT_RNaseH_2"/>
    <property type="match status" value="1"/>
</dbReference>
<evidence type="ECO:0000256" key="4">
    <source>
        <dbReference type="ARBA" id="ARBA00022759"/>
    </source>
</evidence>
<dbReference type="GO" id="GO:0003676">
    <property type="term" value="F:nucleic acid binding"/>
    <property type="evidence" value="ECO:0007669"/>
    <property type="project" value="InterPro"/>
</dbReference>
<dbReference type="InterPro" id="IPR000477">
    <property type="entry name" value="RT_dom"/>
</dbReference>
<evidence type="ECO:0000256" key="1">
    <source>
        <dbReference type="ARBA" id="ARBA00022679"/>
    </source>
</evidence>
<dbReference type="PANTHER" id="PTHR37984:SF15">
    <property type="entry name" value="INTEGRASE CATALYTIC DOMAIN-CONTAINING PROTEIN"/>
    <property type="match status" value="1"/>
</dbReference>
<dbReference type="SUPFAM" id="SSF56672">
    <property type="entry name" value="DNA/RNA polymerases"/>
    <property type="match status" value="1"/>
</dbReference>
<keyword evidence="13" id="KW-1185">Reference proteome</keyword>
<dbReference type="Pfam" id="PF00078">
    <property type="entry name" value="RVT_1"/>
    <property type="match status" value="1"/>
</dbReference>
<dbReference type="PANTHER" id="PTHR37984">
    <property type="entry name" value="PROTEIN CBG26694"/>
    <property type="match status" value="1"/>
</dbReference>
<dbReference type="GO" id="GO:0004190">
    <property type="term" value="F:aspartic-type endopeptidase activity"/>
    <property type="evidence" value="ECO:0007669"/>
    <property type="project" value="InterPro"/>
</dbReference>
<feature type="compositionally biased region" description="Basic and acidic residues" evidence="9">
    <location>
        <begin position="531"/>
        <end position="546"/>
    </location>
</feature>
<evidence type="ECO:0000313" key="12">
    <source>
        <dbReference type="EMBL" id="KAJ8049342.1"/>
    </source>
</evidence>
<keyword evidence="5" id="KW-0378">Hydrolase</keyword>
<organism evidence="12 13">
    <name type="scientific">Holothuria leucospilota</name>
    <name type="common">Black long sea cucumber</name>
    <name type="synonym">Mertensiothuria leucospilota</name>
    <dbReference type="NCBI Taxonomy" id="206669"/>
    <lineage>
        <taxon>Eukaryota</taxon>
        <taxon>Metazoa</taxon>
        <taxon>Echinodermata</taxon>
        <taxon>Eleutherozoa</taxon>
        <taxon>Echinozoa</taxon>
        <taxon>Holothuroidea</taxon>
        <taxon>Aspidochirotacea</taxon>
        <taxon>Aspidochirotida</taxon>
        <taxon>Holothuriidae</taxon>
        <taxon>Holothuria</taxon>
    </lineage>
</organism>
<dbReference type="InterPro" id="IPR043502">
    <property type="entry name" value="DNA/RNA_pol_sf"/>
</dbReference>
<dbReference type="GO" id="GO:0015074">
    <property type="term" value="P:DNA integration"/>
    <property type="evidence" value="ECO:0007669"/>
    <property type="project" value="UniProtKB-KW"/>
</dbReference>
<dbReference type="FunFam" id="3.30.420.10:FF:000032">
    <property type="entry name" value="Retrovirus-related Pol polyprotein from transposon 297-like Protein"/>
    <property type="match status" value="1"/>
</dbReference>
<dbReference type="GO" id="GO:0004519">
    <property type="term" value="F:endonuclease activity"/>
    <property type="evidence" value="ECO:0007669"/>
    <property type="project" value="UniProtKB-KW"/>
</dbReference>
<evidence type="ECO:0008006" key="14">
    <source>
        <dbReference type="Google" id="ProtNLM"/>
    </source>
</evidence>
<dbReference type="PROSITE" id="PS50994">
    <property type="entry name" value="INTEGRASE"/>
    <property type="match status" value="1"/>
</dbReference>
<dbReference type="EMBL" id="JAIZAY010000001">
    <property type="protein sequence ID" value="KAJ8049342.1"/>
    <property type="molecule type" value="Genomic_DNA"/>
</dbReference>
<dbReference type="Pfam" id="PF14893">
    <property type="entry name" value="PNMA"/>
    <property type="match status" value="1"/>
</dbReference>
<evidence type="ECO:0000256" key="7">
    <source>
        <dbReference type="ARBA" id="ARBA00022908"/>
    </source>
</evidence>
<dbReference type="CDD" id="cd09274">
    <property type="entry name" value="RNase_HI_RT_Ty3"/>
    <property type="match status" value="1"/>
</dbReference>
<dbReference type="Pfam" id="PF17921">
    <property type="entry name" value="Integrase_H2C2"/>
    <property type="match status" value="1"/>
</dbReference>
<dbReference type="InterPro" id="IPR048270">
    <property type="entry name" value="PNMA_C"/>
</dbReference>
<dbReference type="InterPro" id="IPR050951">
    <property type="entry name" value="Retrovirus_Pol_polyprotein"/>
</dbReference>
<dbReference type="InterPro" id="IPR001584">
    <property type="entry name" value="Integrase_cat-core"/>
</dbReference>
<keyword evidence="1" id="KW-0808">Transferase</keyword>
<dbReference type="Gene3D" id="3.30.420.10">
    <property type="entry name" value="Ribonuclease H-like superfamily/Ribonuclease H"/>
    <property type="match status" value="1"/>
</dbReference>
<feature type="domain" description="Integrase catalytic" evidence="11">
    <location>
        <begin position="1232"/>
        <end position="1390"/>
    </location>
</feature>